<organism evidence="1 2">
    <name type="scientific">Aliarcobacter cryaerophilus</name>
    <dbReference type="NCBI Taxonomy" id="28198"/>
    <lineage>
        <taxon>Bacteria</taxon>
        <taxon>Pseudomonadati</taxon>
        <taxon>Campylobacterota</taxon>
        <taxon>Epsilonproteobacteria</taxon>
        <taxon>Campylobacterales</taxon>
        <taxon>Arcobacteraceae</taxon>
        <taxon>Aliarcobacter</taxon>
    </lineage>
</organism>
<dbReference type="AlphaFoldDB" id="A0A2S9SQK4"/>
<name>A0A2S9SQK4_9BACT</name>
<accession>A0A2S9SQK4</accession>
<evidence type="ECO:0000313" key="2">
    <source>
        <dbReference type="Proteomes" id="UP000238649"/>
    </source>
</evidence>
<comment type="caution">
    <text evidence="1">The sequence shown here is derived from an EMBL/GenBank/DDBJ whole genome shotgun (WGS) entry which is preliminary data.</text>
</comment>
<dbReference type="RefSeq" id="WP_105912220.1">
    <property type="nucleotide sequence ID" value="NZ_NXGH01000024.1"/>
</dbReference>
<protein>
    <submittedName>
        <fullName evidence="1">Uncharacterized protein</fullName>
    </submittedName>
</protein>
<evidence type="ECO:0000313" key="1">
    <source>
        <dbReference type="EMBL" id="PRM88799.1"/>
    </source>
</evidence>
<proteinExistence type="predicted"/>
<reference evidence="1 2" key="1">
    <citation type="submission" date="2017-09" db="EMBL/GenBank/DDBJ databases">
        <title>Reassesment of A. cryaerophilus.</title>
        <authorList>
            <person name="Perez-Cataluna A."/>
            <person name="Collado L."/>
            <person name="Salgado O."/>
            <person name="Lefinanco V."/>
            <person name="Figueras M.J."/>
        </authorList>
    </citation>
    <scope>NUCLEOTIDE SEQUENCE [LARGE SCALE GENOMIC DNA]</scope>
    <source>
        <strain evidence="1 2">LMG 9871</strain>
    </source>
</reference>
<dbReference type="EMBL" id="NXGH01000024">
    <property type="protein sequence ID" value="PRM88799.1"/>
    <property type="molecule type" value="Genomic_DNA"/>
</dbReference>
<gene>
    <name evidence="1" type="ORF">CJ671_08160</name>
</gene>
<dbReference type="Proteomes" id="UP000238649">
    <property type="component" value="Unassembled WGS sequence"/>
</dbReference>
<sequence>MENANKKLIEEVYNLKADVIINYSHQTSTTSNVRTSGWANNKSIKTDILTLNLISGLAIKVKE</sequence>